<accession>A0A6P2J4L2</accession>
<evidence type="ECO:0000313" key="2">
    <source>
        <dbReference type="EMBL" id="VWB37286.1"/>
    </source>
</evidence>
<protein>
    <submittedName>
        <fullName evidence="2">Uncharacterized protein</fullName>
    </submittedName>
</protein>
<name>A0A6P2J4L2_9BURK</name>
<dbReference type="EMBL" id="CABVQC010000007">
    <property type="protein sequence ID" value="VWB37286.1"/>
    <property type="molecule type" value="Genomic_DNA"/>
</dbReference>
<proteinExistence type="predicted"/>
<gene>
    <name evidence="2" type="ORF">BLA13014_01521</name>
</gene>
<organism evidence="2 3">
    <name type="scientific">Burkholderia aenigmatica</name>
    <dbReference type="NCBI Taxonomy" id="2015348"/>
    <lineage>
        <taxon>Bacteria</taxon>
        <taxon>Pseudomonadati</taxon>
        <taxon>Pseudomonadota</taxon>
        <taxon>Betaproteobacteria</taxon>
        <taxon>Burkholderiales</taxon>
        <taxon>Burkholderiaceae</taxon>
        <taxon>Burkholderia</taxon>
        <taxon>Burkholderia cepacia complex</taxon>
    </lineage>
</organism>
<feature type="region of interest" description="Disordered" evidence="1">
    <location>
        <begin position="1"/>
        <end position="40"/>
    </location>
</feature>
<dbReference type="Proteomes" id="UP000494261">
    <property type="component" value="Unassembled WGS sequence"/>
</dbReference>
<evidence type="ECO:0000313" key="3">
    <source>
        <dbReference type="Proteomes" id="UP000494261"/>
    </source>
</evidence>
<evidence type="ECO:0000256" key="1">
    <source>
        <dbReference type="SAM" id="MobiDB-lite"/>
    </source>
</evidence>
<dbReference type="AlphaFoldDB" id="A0A6P2J4L2"/>
<reference evidence="2 3" key="1">
    <citation type="submission" date="2019-09" db="EMBL/GenBank/DDBJ databases">
        <authorList>
            <person name="Depoorter E."/>
        </authorList>
    </citation>
    <scope>NUCLEOTIDE SEQUENCE [LARGE SCALE GENOMIC DNA]</scope>
    <source>
        <strain evidence="2">LMG 13014</strain>
    </source>
</reference>
<feature type="compositionally biased region" description="Basic and acidic residues" evidence="1">
    <location>
        <begin position="1"/>
        <end position="15"/>
    </location>
</feature>
<sequence>MLPEVHGPRPVEKDISQLGTDDQLDQDWRVGLQARAQGDY</sequence>